<gene>
    <name evidence="12" type="ORF">DAPK24_053170</name>
</gene>
<dbReference type="GO" id="GO:0006289">
    <property type="term" value="P:nucleotide-excision repair"/>
    <property type="evidence" value="ECO:0007669"/>
    <property type="project" value="InterPro"/>
</dbReference>
<dbReference type="NCBIfam" id="TIGR00570">
    <property type="entry name" value="cdk7"/>
    <property type="match status" value="1"/>
</dbReference>
<dbReference type="FunFam" id="3.30.40.10:FF:000037">
    <property type="entry name" value="Cdk-activating kinase assembly factor MAT1, centre"/>
    <property type="match status" value="1"/>
</dbReference>
<evidence type="ECO:0000313" key="12">
    <source>
        <dbReference type="EMBL" id="GMM48719.1"/>
    </source>
</evidence>
<evidence type="ECO:0000259" key="11">
    <source>
        <dbReference type="Pfam" id="PF17121"/>
    </source>
</evidence>
<keyword evidence="3" id="KW-0479">Metal-binding</keyword>
<feature type="domain" description="RING-type" evidence="11">
    <location>
        <begin position="12"/>
        <end position="60"/>
    </location>
</feature>
<accession>A0AAV5RB89</accession>
<dbReference type="GO" id="GO:0006357">
    <property type="term" value="P:regulation of transcription by RNA polymerase II"/>
    <property type="evidence" value="ECO:0007669"/>
    <property type="project" value="TreeGrafter"/>
</dbReference>
<dbReference type="SUPFAM" id="SSF57850">
    <property type="entry name" value="RING/U-box"/>
    <property type="match status" value="1"/>
</dbReference>
<evidence type="ECO:0000256" key="5">
    <source>
        <dbReference type="ARBA" id="ARBA00022833"/>
    </source>
</evidence>
<reference evidence="12 13" key="1">
    <citation type="journal article" date="2023" name="Elife">
        <title>Identification of key yeast species and microbe-microbe interactions impacting larval growth of Drosophila in the wild.</title>
        <authorList>
            <person name="Mure A."/>
            <person name="Sugiura Y."/>
            <person name="Maeda R."/>
            <person name="Honda K."/>
            <person name="Sakurai N."/>
            <person name="Takahashi Y."/>
            <person name="Watada M."/>
            <person name="Katoh T."/>
            <person name="Gotoh A."/>
            <person name="Gotoh Y."/>
            <person name="Taniguchi I."/>
            <person name="Nakamura K."/>
            <person name="Hayashi T."/>
            <person name="Katayama T."/>
            <person name="Uemura T."/>
            <person name="Hattori Y."/>
        </authorList>
    </citation>
    <scope>NUCLEOTIDE SEQUENCE [LARGE SCALE GENOMIC DNA]</scope>
    <source>
        <strain evidence="12 13">PK-24</strain>
    </source>
</reference>
<proteinExistence type="predicted"/>
<dbReference type="InterPro" id="IPR015877">
    <property type="entry name" value="MAT1_centre"/>
</dbReference>
<dbReference type="InterPro" id="IPR013083">
    <property type="entry name" value="Znf_RING/FYVE/PHD"/>
</dbReference>
<dbReference type="InterPro" id="IPR004575">
    <property type="entry name" value="MAT1/Tfb3"/>
</dbReference>
<dbReference type="Gene3D" id="3.30.40.10">
    <property type="entry name" value="Zinc/RING finger domain, C3HC4 (zinc finger)"/>
    <property type="match status" value="1"/>
</dbReference>
<dbReference type="CDD" id="cd16573">
    <property type="entry name" value="RING-HC_TFB3-like"/>
    <property type="match status" value="1"/>
</dbReference>
<keyword evidence="5" id="KW-0862">Zinc</keyword>
<keyword evidence="9" id="KW-0175">Coiled coil</keyword>
<dbReference type="PROSITE" id="PS00518">
    <property type="entry name" value="ZF_RING_1"/>
    <property type="match status" value="1"/>
</dbReference>
<dbReference type="InterPro" id="IPR001841">
    <property type="entry name" value="Znf_RING"/>
</dbReference>
<dbReference type="InterPro" id="IPR017907">
    <property type="entry name" value="Znf_RING_CS"/>
</dbReference>
<dbReference type="Proteomes" id="UP001378960">
    <property type="component" value="Unassembled WGS sequence"/>
</dbReference>
<evidence type="ECO:0000256" key="1">
    <source>
        <dbReference type="ARBA" id="ARBA00004123"/>
    </source>
</evidence>
<evidence type="ECO:0000256" key="9">
    <source>
        <dbReference type="SAM" id="Coils"/>
    </source>
</evidence>
<dbReference type="Pfam" id="PF06391">
    <property type="entry name" value="MAT1"/>
    <property type="match status" value="1"/>
</dbReference>
<dbReference type="GO" id="GO:0008270">
    <property type="term" value="F:zinc ion binding"/>
    <property type="evidence" value="ECO:0007669"/>
    <property type="project" value="UniProtKB-KW"/>
</dbReference>
<protein>
    <recommendedName>
        <fullName evidence="2">RNA polymerase II transcription factor B subunit 3</fullName>
    </recommendedName>
    <alternativeName>
        <fullName evidence="8">RNA polymerase II transcription factor B 38 kDa subunit</fullName>
    </alternativeName>
    <alternativeName>
        <fullName evidence="7">RNA polymerase II transcription factor B p38 subunit</fullName>
    </alternativeName>
</protein>
<dbReference type="GO" id="GO:0061575">
    <property type="term" value="F:cyclin-dependent protein serine/threonine kinase activator activity"/>
    <property type="evidence" value="ECO:0007669"/>
    <property type="project" value="InterPro"/>
</dbReference>
<dbReference type="PANTHER" id="PTHR12683">
    <property type="entry name" value="CDK-ACTIVATING KINASE ASSEMBLY FACTOR MAT1"/>
    <property type="match status" value="1"/>
</dbReference>
<dbReference type="PANTHER" id="PTHR12683:SF13">
    <property type="entry name" value="CDK-ACTIVATING KINASE ASSEMBLY FACTOR MAT1"/>
    <property type="match status" value="1"/>
</dbReference>
<evidence type="ECO:0000259" key="10">
    <source>
        <dbReference type="Pfam" id="PF06391"/>
    </source>
</evidence>
<evidence type="ECO:0000313" key="13">
    <source>
        <dbReference type="Proteomes" id="UP001378960"/>
    </source>
</evidence>
<feature type="domain" description="MAT1 centre" evidence="10">
    <location>
        <begin position="64"/>
        <end position="264"/>
    </location>
</feature>
<dbReference type="AlphaFoldDB" id="A0AAV5RB89"/>
<sequence length="331" mass="39438">MVELDWDNVPKDLCPVCKTDKYLSPEIQFKINPECYHKICDACVDRIFALGPSPCPYPNCDKILRRNKFKAQVFENLIVEKECDIRRRVISVYNKKESDFQTIEMYDKYLEEIEDIVFNLLNKMDIEETENKLKQYSIDNKQSIELNNARKEQEYEKFIKLQKLERQYKSERNRINSEIMEEEKNLKNLSKVQIIDQLQNASIDKDPEEILETIRNNTIEKMNRFRSQLDKLEVKYRKQKDAIKRNLNANDIKNENKSKIPFTPFNGDRMIELPFKKSDNYRDPFYSKLEEDIQFIASGFKINEFYERSLNAAFSGFECIISNEKESSTVI</sequence>
<dbReference type="Pfam" id="PF17121">
    <property type="entry name" value="zf-C3HC4_5"/>
    <property type="match status" value="1"/>
</dbReference>
<comment type="caution">
    <text evidence="12">The sequence shown here is derived from an EMBL/GenBank/DDBJ whole genome shotgun (WGS) entry which is preliminary data.</text>
</comment>
<evidence type="ECO:0000256" key="6">
    <source>
        <dbReference type="ARBA" id="ARBA00023242"/>
    </source>
</evidence>
<name>A0AAV5RB89_PICKL</name>
<evidence type="ECO:0000256" key="3">
    <source>
        <dbReference type="ARBA" id="ARBA00022723"/>
    </source>
</evidence>
<feature type="coiled-coil region" evidence="9">
    <location>
        <begin position="126"/>
        <end position="242"/>
    </location>
</feature>
<keyword evidence="4" id="KW-0863">Zinc-finger</keyword>
<evidence type="ECO:0000256" key="4">
    <source>
        <dbReference type="ARBA" id="ARBA00022771"/>
    </source>
</evidence>
<dbReference type="GO" id="GO:0070985">
    <property type="term" value="C:transcription factor TFIIK complex"/>
    <property type="evidence" value="ECO:0007669"/>
    <property type="project" value="UniProtKB-ARBA"/>
</dbReference>
<evidence type="ECO:0000256" key="2">
    <source>
        <dbReference type="ARBA" id="ARBA00022257"/>
    </source>
</evidence>
<keyword evidence="13" id="KW-1185">Reference proteome</keyword>
<organism evidence="12 13">
    <name type="scientific">Pichia kluyveri</name>
    <name type="common">Yeast</name>
    <dbReference type="NCBI Taxonomy" id="36015"/>
    <lineage>
        <taxon>Eukaryota</taxon>
        <taxon>Fungi</taxon>
        <taxon>Dikarya</taxon>
        <taxon>Ascomycota</taxon>
        <taxon>Saccharomycotina</taxon>
        <taxon>Pichiomycetes</taxon>
        <taxon>Pichiales</taxon>
        <taxon>Pichiaceae</taxon>
        <taxon>Pichia</taxon>
    </lineage>
</organism>
<keyword evidence="6" id="KW-0539">Nucleus</keyword>
<evidence type="ECO:0000256" key="7">
    <source>
        <dbReference type="ARBA" id="ARBA00029873"/>
    </source>
</evidence>
<dbReference type="EMBL" id="BTGB01000009">
    <property type="protein sequence ID" value="GMM48719.1"/>
    <property type="molecule type" value="Genomic_DNA"/>
</dbReference>
<comment type="subcellular location">
    <subcellularLocation>
        <location evidence="1">Nucleus</location>
    </subcellularLocation>
</comment>
<evidence type="ECO:0000256" key="8">
    <source>
        <dbReference type="ARBA" id="ARBA00033277"/>
    </source>
</evidence>